<sequence>MDEQDFARNLKDPKSQDSHVPVNNFNLDELVRHGTSQNIPTTYIIDGVSSRDTSGTAIMPMADGTSLLHVIEQEIVRVGNSQAVADSEALEMRKAAPTQDVDKPGRHATDQSKPAGASDTVPAPEPTSGSANAGLGSTSHATNAEPLPANGRREFGTDQSKPSGEIDTVPAPVLIPGSTNLDSSSTSHATRVEPATYWVERPFNTISATPDRLLIIKPKDMAPVATTSRTSVVEITSKASVDPKVELVLRPYKVPDRHNEFTSKKHVSLNTTIRTLLAHLEDECRKIVYGHRPRLSMIAQANQCFHIRACPDMTTEPSRNFYITNDDQSACRFKQVRGLFHTHQVEAAARDDTPLSLRFLVEMGETKQPVYGSDEVTPTYQDFRPELALWSVSWDKDYEQDVKMMLMTPIVQSVAERRHVEIDKDLTGTTASQDFGLKEQDQKFNSIVSQISVRDSQLRQPIMTFNRYERPSSLAPASPPAKLYLAIRVFTHFRTIEIADFQPPTPILLKLPTDRTADKIKRALIQELQAYCNSGTTSQTEPSYRAAFTELLRDDNRAKWTLQLWAMPQSGQRKRLHICRKKEEFGEFLAEGGGDGVYVEAHFVPSEEAVNGIEEKRGRVGCAGEGAGR</sequence>
<feature type="compositionally biased region" description="Polar residues" evidence="1">
    <location>
        <begin position="127"/>
        <end position="142"/>
    </location>
</feature>
<dbReference type="Proteomes" id="UP000756132">
    <property type="component" value="Chromosome 2"/>
</dbReference>
<name>A0A9Q8LAT8_PASFU</name>
<evidence type="ECO:0000313" key="2">
    <source>
        <dbReference type="EMBL" id="UJO13962.1"/>
    </source>
</evidence>
<dbReference type="EMBL" id="CP090164">
    <property type="protein sequence ID" value="UJO13962.1"/>
    <property type="molecule type" value="Genomic_DNA"/>
</dbReference>
<dbReference type="RefSeq" id="XP_047758328.1">
    <property type="nucleotide sequence ID" value="XM_047901536.1"/>
</dbReference>
<keyword evidence="3" id="KW-1185">Reference proteome</keyword>
<proteinExistence type="predicted"/>
<feature type="compositionally biased region" description="Basic and acidic residues" evidence="1">
    <location>
        <begin position="92"/>
        <end position="110"/>
    </location>
</feature>
<evidence type="ECO:0000256" key="1">
    <source>
        <dbReference type="SAM" id="MobiDB-lite"/>
    </source>
</evidence>
<dbReference type="KEGG" id="ffu:CLAFUR5_02388"/>
<dbReference type="AlphaFoldDB" id="A0A9Q8LAT8"/>
<dbReference type="GeneID" id="71982266"/>
<feature type="compositionally biased region" description="Basic and acidic residues" evidence="1">
    <location>
        <begin position="1"/>
        <end position="17"/>
    </location>
</feature>
<reference evidence="2" key="2">
    <citation type="journal article" date="2022" name="Microb. Genom.">
        <title>A chromosome-scale genome assembly of the tomato pathogen Cladosporium fulvum reveals a compartmentalized genome architecture and the presence of a dispensable chromosome.</title>
        <authorList>
            <person name="Zaccaron A.Z."/>
            <person name="Chen L.H."/>
            <person name="Samaras A."/>
            <person name="Stergiopoulos I."/>
        </authorList>
    </citation>
    <scope>NUCLEOTIDE SEQUENCE</scope>
    <source>
        <strain evidence="2">Race5_Kim</strain>
    </source>
</reference>
<feature type="region of interest" description="Disordered" evidence="1">
    <location>
        <begin position="1"/>
        <end position="22"/>
    </location>
</feature>
<evidence type="ECO:0000313" key="3">
    <source>
        <dbReference type="Proteomes" id="UP000756132"/>
    </source>
</evidence>
<dbReference type="OrthoDB" id="10658407at2759"/>
<accession>A0A9Q8LAT8</accession>
<protein>
    <submittedName>
        <fullName evidence="2">Uncharacterized protein</fullName>
    </submittedName>
</protein>
<organism evidence="2 3">
    <name type="scientific">Passalora fulva</name>
    <name type="common">Tomato leaf mold</name>
    <name type="synonym">Cladosporium fulvum</name>
    <dbReference type="NCBI Taxonomy" id="5499"/>
    <lineage>
        <taxon>Eukaryota</taxon>
        <taxon>Fungi</taxon>
        <taxon>Dikarya</taxon>
        <taxon>Ascomycota</taxon>
        <taxon>Pezizomycotina</taxon>
        <taxon>Dothideomycetes</taxon>
        <taxon>Dothideomycetidae</taxon>
        <taxon>Mycosphaerellales</taxon>
        <taxon>Mycosphaerellaceae</taxon>
        <taxon>Fulvia</taxon>
    </lineage>
</organism>
<gene>
    <name evidence="2" type="ORF">CLAFUR5_02388</name>
</gene>
<reference evidence="2" key="1">
    <citation type="submission" date="2021-12" db="EMBL/GenBank/DDBJ databases">
        <authorList>
            <person name="Zaccaron A."/>
            <person name="Stergiopoulos I."/>
        </authorList>
    </citation>
    <scope>NUCLEOTIDE SEQUENCE</scope>
    <source>
        <strain evidence="2">Race5_Kim</strain>
    </source>
</reference>
<feature type="region of interest" description="Disordered" evidence="1">
    <location>
        <begin position="92"/>
        <end position="171"/>
    </location>
</feature>